<keyword evidence="10" id="KW-0119">Carbohydrate metabolism</keyword>
<accession>M7SK31</accession>
<dbReference type="InterPro" id="IPR001579">
    <property type="entry name" value="Glyco_hydro_18_chit_AS"/>
</dbReference>
<dbReference type="CDD" id="cd00118">
    <property type="entry name" value="LysM"/>
    <property type="match status" value="2"/>
</dbReference>
<evidence type="ECO:0000256" key="14">
    <source>
        <dbReference type="RuleBase" id="RU000489"/>
    </source>
</evidence>
<dbReference type="InterPro" id="IPR001223">
    <property type="entry name" value="Glyco_hydro18_cat"/>
</dbReference>
<evidence type="ECO:0000256" key="12">
    <source>
        <dbReference type="ARBA" id="ARBA00023326"/>
    </source>
</evidence>
<dbReference type="GO" id="GO:0006032">
    <property type="term" value="P:chitin catabolic process"/>
    <property type="evidence" value="ECO:0007669"/>
    <property type="project" value="UniProtKB-KW"/>
</dbReference>
<feature type="domain" description="LysM" evidence="17">
    <location>
        <begin position="111"/>
        <end position="158"/>
    </location>
</feature>
<evidence type="ECO:0000256" key="9">
    <source>
        <dbReference type="ARBA" id="ARBA00023026"/>
    </source>
</evidence>
<dbReference type="InterPro" id="IPR018392">
    <property type="entry name" value="LysM"/>
</dbReference>
<comment type="catalytic activity">
    <reaction evidence="1">
        <text>Random endo-hydrolysis of N-acetyl-beta-D-glucosaminide (1-&gt;4)-beta-linkages in chitin and chitodextrins.</text>
        <dbReference type="EC" id="3.2.1.14"/>
    </reaction>
</comment>
<dbReference type="GO" id="GO:0005576">
    <property type="term" value="C:extracellular region"/>
    <property type="evidence" value="ECO:0007669"/>
    <property type="project" value="UniProtKB-SubCell"/>
</dbReference>
<keyword evidence="15" id="KW-0472">Membrane</keyword>
<evidence type="ECO:0000259" key="18">
    <source>
        <dbReference type="PROSITE" id="PS51910"/>
    </source>
</evidence>
<keyword evidence="8" id="KW-0146">Chitin degradation</keyword>
<dbReference type="GO" id="GO:0008843">
    <property type="term" value="F:endochitinase activity"/>
    <property type="evidence" value="ECO:0007669"/>
    <property type="project" value="UniProtKB-EC"/>
</dbReference>
<evidence type="ECO:0000256" key="7">
    <source>
        <dbReference type="ARBA" id="ARBA00022801"/>
    </source>
</evidence>
<keyword evidence="12" id="KW-0624">Polysaccharide degradation</keyword>
<dbReference type="InterPro" id="IPR001002">
    <property type="entry name" value="Chitin-bd_1"/>
</dbReference>
<dbReference type="CDD" id="cd00035">
    <property type="entry name" value="ChtBD1"/>
    <property type="match status" value="1"/>
</dbReference>
<feature type="transmembrane region" description="Helical" evidence="15">
    <location>
        <begin position="915"/>
        <end position="935"/>
    </location>
</feature>
<dbReference type="SMART" id="SM00257">
    <property type="entry name" value="LysM"/>
    <property type="match status" value="2"/>
</dbReference>
<evidence type="ECO:0000259" key="17">
    <source>
        <dbReference type="PROSITE" id="PS51782"/>
    </source>
</evidence>
<dbReference type="STRING" id="1287681.M7SK31"/>
<dbReference type="PROSITE" id="PS51910">
    <property type="entry name" value="GH18_2"/>
    <property type="match status" value="1"/>
</dbReference>
<dbReference type="Proteomes" id="UP000012174">
    <property type="component" value="Unassembled WGS sequence"/>
</dbReference>
<feature type="domain" description="LysM" evidence="17">
    <location>
        <begin position="177"/>
        <end position="226"/>
    </location>
</feature>
<keyword evidence="5" id="KW-0964">Secreted</keyword>
<dbReference type="SUPFAM" id="SSF54106">
    <property type="entry name" value="LysM domain"/>
    <property type="match status" value="2"/>
</dbReference>
<keyword evidence="6 13" id="KW-0147">Chitin-binding</keyword>
<dbReference type="GO" id="GO:0000272">
    <property type="term" value="P:polysaccharide catabolic process"/>
    <property type="evidence" value="ECO:0007669"/>
    <property type="project" value="UniProtKB-KW"/>
</dbReference>
<evidence type="ECO:0000256" key="1">
    <source>
        <dbReference type="ARBA" id="ARBA00000822"/>
    </source>
</evidence>
<evidence type="ECO:0000256" key="4">
    <source>
        <dbReference type="ARBA" id="ARBA00012729"/>
    </source>
</evidence>
<dbReference type="eggNOG" id="KOG2806">
    <property type="taxonomic scope" value="Eukaryota"/>
</dbReference>
<dbReference type="SMART" id="SM00636">
    <property type="entry name" value="Glyco_18"/>
    <property type="match status" value="1"/>
</dbReference>
<dbReference type="Gene3D" id="3.20.20.80">
    <property type="entry name" value="Glycosidases"/>
    <property type="match status" value="1"/>
</dbReference>
<dbReference type="PANTHER" id="PTHR47700">
    <property type="entry name" value="V CHITINASE, PUTATIVE (AFU_ORTHOLOGUE AFUA_6G13720)-RELATED"/>
    <property type="match status" value="1"/>
</dbReference>
<dbReference type="InterPro" id="IPR036861">
    <property type="entry name" value="Endochitinase-like_sf"/>
</dbReference>
<dbReference type="SUPFAM" id="SSF51445">
    <property type="entry name" value="(Trans)glycosidases"/>
    <property type="match status" value="1"/>
</dbReference>
<evidence type="ECO:0000256" key="15">
    <source>
        <dbReference type="SAM" id="Phobius"/>
    </source>
</evidence>
<dbReference type="KEGG" id="ela:UCREL1_8503"/>
<sequence length="975" mass="104899">MFVQRCIVEESSAYTFGIAMDTAGNLTWVQQAVNSWDMGLCLNSTSDFVSTTVHNATIFEYSHPAVTLSNITSITDITDGSSNSGCSTIIDSRYSLIKPRTKWLADQGDCITKTVASGDTCSSLATKCGISNDDFMKYNNGSNSDLCSTLVPGQRVCCSEGPLPDIRPKENSNGTCFAYTVKPGDTCSAIAVSYGLEVTQLEKFNNGTTWGWSGCYGLGMGLNICLSTGDPPMPNAIANSVCGPTVPGTEMPTNGTALAALNPCPLNACCNIWGQCGITPKYCTNHTGPAGNPGTAPPGENGCISNCGTNIANDEAVSPNNRRIFAANIIKFLRDENIDGVDFDWEYPGALDIPGVPPGQPTDGENYLIFLGDLRKLLDSENKKKTVSFAAPASYWYLKAFPVQQMANIVDYIVFMTYDLHGQWDYGNQWAQEGCQAGDCLRSHINMTETMYTLAMITKAGAPTSKIAVAVSSYGRSFKMATAGCSGPDCTYIGPNSTTAMGQCTQTAGYISNAEIFDIIYTNDSDLSPNSWYDSDTDTNYLVYNQTEWVAYMGNEVRDSRRNKWKDLKFAGTVDWAVDLAAFGDSDGDPTGDCPSCNDNQLPNTPWEPCDVGPIANLDDLSDDTVNNWPVHCRGLYTLQALLGLFDEAMGNYTELMNGGYDDKFQIYAKAVTGSADRPQKSAVVKWENISEPCPPDYSKSGIEGTGRHDKSIYWSLDSAKADAFWADLFSATGIPKDKIEFGQYAMVDYCGGRIVSADNECWNNRYGFNEPMPHGFGIEDVANPKSVAQKGLDSVTAADLRGEINRVIINMQALAYPSDGIEIVDAVSLPIMMVVQGVESMSMVIQSAIKLEEAERKALIMAFVGAILFLVPVAGEILGSVAELADIGVIITMMGVAGNVAMDVYTLVDDPENAPLAIMDLILAPISLADAVLISKAAQIKRGMGAEEIAKLGTRVGQRMAKVDKITGACKKSA</sequence>
<reference evidence="20" key="1">
    <citation type="journal article" date="2013" name="Genome Announc.">
        <title>Draft genome sequence of the grapevine dieback fungus Eutypa lata UCR-EL1.</title>
        <authorList>
            <person name="Blanco-Ulate B."/>
            <person name="Rolshausen P.E."/>
            <person name="Cantu D."/>
        </authorList>
    </citation>
    <scope>NUCLEOTIDE SEQUENCE [LARGE SCALE GENOMIC DNA]</scope>
    <source>
        <strain evidence="20">UCR-EL1</strain>
    </source>
</reference>
<feature type="transmembrane region" description="Helical" evidence="15">
    <location>
        <begin position="859"/>
        <end position="876"/>
    </location>
</feature>
<feature type="transmembrane region" description="Helical" evidence="15">
    <location>
        <begin position="888"/>
        <end position="909"/>
    </location>
</feature>
<feature type="domain" description="GH18" evidence="18">
    <location>
        <begin position="154"/>
        <end position="605"/>
    </location>
</feature>
<evidence type="ECO:0000313" key="19">
    <source>
        <dbReference type="EMBL" id="EMR64537.1"/>
    </source>
</evidence>
<evidence type="ECO:0000256" key="2">
    <source>
        <dbReference type="ARBA" id="ARBA00004613"/>
    </source>
</evidence>
<feature type="disulfide bond" evidence="13">
    <location>
        <begin position="303"/>
        <end position="307"/>
    </location>
</feature>
<gene>
    <name evidence="19" type="ORF">UCREL1_8503</name>
</gene>
<organism evidence="19 20">
    <name type="scientific">Eutypa lata (strain UCR-EL1)</name>
    <name type="common">Grapevine dieback disease fungus</name>
    <name type="synonym">Eutypa armeniacae</name>
    <dbReference type="NCBI Taxonomy" id="1287681"/>
    <lineage>
        <taxon>Eukaryota</taxon>
        <taxon>Fungi</taxon>
        <taxon>Dikarya</taxon>
        <taxon>Ascomycota</taxon>
        <taxon>Pezizomycotina</taxon>
        <taxon>Sordariomycetes</taxon>
        <taxon>Xylariomycetidae</taxon>
        <taxon>Xylariales</taxon>
        <taxon>Diatrypaceae</taxon>
        <taxon>Eutypa</taxon>
    </lineage>
</organism>
<dbReference type="HOGENOM" id="CLU_001482_0_0_1"/>
<dbReference type="EMBL" id="KB707049">
    <property type="protein sequence ID" value="EMR64537.1"/>
    <property type="molecule type" value="Genomic_DNA"/>
</dbReference>
<dbReference type="PROSITE" id="PS50941">
    <property type="entry name" value="CHIT_BIND_I_2"/>
    <property type="match status" value="1"/>
</dbReference>
<dbReference type="OrthoDB" id="73875at2759"/>
<dbReference type="SUPFAM" id="SSF54556">
    <property type="entry name" value="Chitinase insertion domain"/>
    <property type="match status" value="1"/>
</dbReference>
<name>M7SK31_EUTLA</name>
<evidence type="ECO:0000256" key="8">
    <source>
        <dbReference type="ARBA" id="ARBA00023024"/>
    </source>
</evidence>
<keyword evidence="15" id="KW-1133">Transmembrane helix</keyword>
<evidence type="ECO:0000256" key="11">
    <source>
        <dbReference type="ARBA" id="ARBA00023295"/>
    </source>
</evidence>
<dbReference type="Gene3D" id="3.10.350.10">
    <property type="entry name" value="LysM domain"/>
    <property type="match status" value="2"/>
</dbReference>
<dbReference type="InterPro" id="IPR011583">
    <property type="entry name" value="Chitinase_II/V-like_cat"/>
</dbReference>
<dbReference type="InterPro" id="IPR036779">
    <property type="entry name" value="LysM_dom_sf"/>
</dbReference>
<evidence type="ECO:0000256" key="3">
    <source>
        <dbReference type="ARBA" id="ARBA00008682"/>
    </source>
</evidence>
<keyword evidence="11 14" id="KW-0326">Glycosidase</keyword>
<keyword evidence="15" id="KW-0812">Transmembrane</keyword>
<dbReference type="EC" id="3.2.1.14" evidence="4"/>
<feature type="disulfide bond" evidence="13">
    <location>
        <begin position="269"/>
        <end position="283"/>
    </location>
</feature>
<keyword evidence="9" id="KW-0843">Virulence</keyword>
<dbReference type="PROSITE" id="PS51782">
    <property type="entry name" value="LYSM"/>
    <property type="match status" value="2"/>
</dbReference>
<dbReference type="AlphaFoldDB" id="M7SK31"/>
<dbReference type="Pfam" id="PF00704">
    <property type="entry name" value="Glyco_hydro_18"/>
    <property type="match status" value="1"/>
</dbReference>
<dbReference type="PANTHER" id="PTHR47700:SF2">
    <property type="entry name" value="CHITINASE"/>
    <property type="match status" value="1"/>
</dbReference>
<comment type="similarity">
    <text evidence="3">Belongs to the glycosyl hydrolase 18 family. Chitinase class V subfamily.</text>
</comment>
<evidence type="ECO:0000256" key="5">
    <source>
        <dbReference type="ARBA" id="ARBA00022525"/>
    </source>
</evidence>
<dbReference type="GO" id="GO:0008061">
    <property type="term" value="F:chitin binding"/>
    <property type="evidence" value="ECO:0007669"/>
    <property type="project" value="UniProtKB-UniRule"/>
</dbReference>
<dbReference type="Gene3D" id="3.10.50.10">
    <property type="match status" value="1"/>
</dbReference>
<evidence type="ECO:0000256" key="10">
    <source>
        <dbReference type="ARBA" id="ARBA00023277"/>
    </source>
</evidence>
<dbReference type="InterPro" id="IPR029070">
    <property type="entry name" value="Chitinase_insertion_sf"/>
</dbReference>
<dbReference type="InterPro" id="IPR017853">
    <property type="entry name" value="GH"/>
</dbReference>
<dbReference type="OMA" id="NWDRPCL"/>
<feature type="disulfide bond" evidence="13">
    <location>
        <begin position="264"/>
        <end position="276"/>
    </location>
</feature>
<evidence type="ECO:0000256" key="6">
    <source>
        <dbReference type="ARBA" id="ARBA00022669"/>
    </source>
</evidence>
<comment type="caution">
    <text evidence="13">Lacks conserved residue(s) required for the propagation of feature annotation.</text>
</comment>
<dbReference type="Gene3D" id="3.30.60.10">
    <property type="entry name" value="Endochitinase-like"/>
    <property type="match status" value="1"/>
</dbReference>
<dbReference type="SUPFAM" id="SSF57016">
    <property type="entry name" value="Plant lectins/antimicrobial peptides"/>
    <property type="match status" value="1"/>
</dbReference>
<dbReference type="InterPro" id="IPR053214">
    <property type="entry name" value="LysM12-like"/>
</dbReference>
<dbReference type="Pfam" id="PF01476">
    <property type="entry name" value="LysM"/>
    <property type="match status" value="2"/>
</dbReference>
<proteinExistence type="inferred from homology"/>
<evidence type="ECO:0000256" key="13">
    <source>
        <dbReference type="PROSITE-ProRule" id="PRU00261"/>
    </source>
</evidence>
<dbReference type="PROSITE" id="PS01095">
    <property type="entry name" value="GH18_1"/>
    <property type="match status" value="1"/>
</dbReference>
<evidence type="ECO:0000259" key="16">
    <source>
        <dbReference type="PROSITE" id="PS50941"/>
    </source>
</evidence>
<comment type="subcellular location">
    <subcellularLocation>
        <location evidence="2">Secreted</location>
    </subcellularLocation>
</comment>
<keyword evidence="20" id="KW-1185">Reference proteome</keyword>
<protein>
    <recommendedName>
        <fullName evidence="4">chitinase</fullName>
        <ecNumber evidence="4">3.2.1.14</ecNumber>
    </recommendedName>
</protein>
<evidence type="ECO:0000313" key="20">
    <source>
        <dbReference type="Proteomes" id="UP000012174"/>
    </source>
</evidence>
<feature type="domain" description="Chitin-binding type-1" evidence="16">
    <location>
        <begin position="239"/>
        <end position="309"/>
    </location>
</feature>
<keyword evidence="7 14" id="KW-0378">Hydrolase</keyword>
<keyword evidence="13" id="KW-1015">Disulfide bond</keyword>